<evidence type="ECO:0000313" key="4">
    <source>
        <dbReference type="EMBL" id="OGL46312.1"/>
    </source>
</evidence>
<sequence>MITLEDKHILITGASKGLGSVCAKALAAQGARLVLMARSEGKLDEVRLSLNRPGMHLSIPLDLTDMSQLSEGIKKAKSFLGDIDVVLHVAGGGLGLRDPLLDADGLIKLFTLNLVVAAEINRLIVPDMIKKGKGNLVHIASIASTEATGSVGYNTVKAALAAYVRSLGREIASSSVVATGILPGGFYAPGNSWE</sequence>
<dbReference type="InterPro" id="IPR036291">
    <property type="entry name" value="NAD(P)-bd_dom_sf"/>
</dbReference>
<evidence type="ECO:0000256" key="3">
    <source>
        <dbReference type="RuleBase" id="RU000363"/>
    </source>
</evidence>
<dbReference type="CDD" id="cd05233">
    <property type="entry name" value="SDR_c"/>
    <property type="match status" value="1"/>
</dbReference>
<dbReference type="PANTHER" id="PTHR42901">
    <property type="entry name" value="ALCOHOL DEHYDROGENASE"/>
    <property type="match status" value="1"/>
</dbReference>
<reference evidence="4 5" key="1">
    <citation type="journal article" date="2016" name="Nat. Commun.">
        <title>Thousands of microbial genomes shed light on interconnected biogeochemical processes in an aquifer system.</title>
        <authorList>
            <person name="Anantharaman K."/>
            <person name="Brown C.T."/>
            <person name="Hug L.A."/>
            <person name="Sharon I."/>
            <person name="Castelle C.J."/>
            <person name="Probst A.J."/>
            <person name="Thomas B.C."/>
            <person name="Singh A."/>
            <person name="Wilkins M.J."/>
            <person name="Karaoz U."/>
            <person name="Brodie E.L."/>
            <person name="Williams K.H."/>
            <person name="Hubbard S.S."/>
            <person name="Banfield J.F."/>
        </authorList>
    </citation>
    <scope>NUCLEOTIDE SEQUENCE [LARGE SCALE GENOMIC DNA]</scope>
</reference>
<evidence type="ECO:0000313" key="5">
    <source>
        <dbReference type="Proteomes" id="UP000178797"/>
    </source>
</evidence>
<dbReference type="Pfam" id="PF00106">
    <property type="entry name" value="adh_short"/>
    <property type="match status" value="1"/>
</dbReference>
<dbReference type="Proteomes" id="UP000178797">
    <property type="component" value="Unassembled WGS sequence"/>
</dbReference>
<dbReference type="AlphaFoldDB" id="A0A1F7RXN3"/>
<keyword evidence="2" id="KW-0560">Oxidoreductase</keyword>
<dbReference type="EMBL" id="MGDE01000095">
    <property type="protein sequence ID" value="OGL46312.1"/>
    <property type="molecule type" value="Genomic_DNA"/>
</dbReference>
<protein>
    <recommendedName>
        <fullName evidence="6">Short-chain dehydrogenase</fullName>
    </recommendedName>
</protein>
<comment type="similarity">
    <text evidence="1 3">Belongs to the short-chain dehydrogenases/reductases (SDR) family.</text>
</comment>
<dbReference type="SUPFAM" id="SSF51735">
    <property type="entry name" value="NAD(P)-binding Rossmann-fold domains"/>
    <property type="match status" value="1"/>
</dbReference>
<dbReference type="PRINTS" id="PR00080">
    <property type="entry name" value="SDRFAMILY"/>
</dbReference>
<name>A0A1F7RXN3_9BACT</name>
<comment type="caution">
    <text evidence="4">The sequence shown here is derived from an EMBL/GenBank/DDBJ whole genome shotgun (WGS) entry which is preliminary data.</text>
</comment>
<proteinExistence type="inferred from homology"/>
<gene>
    <name evidence="4" type="ORF">A2W05_11700</name>
</gene>
<evidence type="ECO:0000256" key="1">
    <source>
        <dbReference type="ARBA" id="ARBA00006484"/>
    </source>
</evidence>
<dbReference type="PANTHER" id="PTHR42901:SF1">
    <property type="entry name" value="ALCOHOL DEHYDROGENASE"/>
    <property type="match status" value="1"/>
</dbReference>
<evidence type="ECO:0000256" key="2">
    <source>
        <dbReference type="ARBA" id="ARBA00023002"/>
    </source>
</evidence>
<organism evidence="4 5">
    <name type="scientific">Candidatus Schekmanbacteria bacterium RBG_16_38_10</name>
    <dbReference type="NCBI Taxonomy" id="1817879"/>
    <lineage>
        <taxon>Bacteria</taxon>
        <taxon>Candidatus Schekmaniibacteriota</taxon>
    </lineage>
</organism>
<accession>A0A1F7RXN3</accession>
<feature type="non-terminal residue" evidence="4">
    <location>
        <position position="194"/>
    </location>
</feature>
<dbReference type="PRINTS" id="PR00081">
    <property type="entry name" value="GDHRDH"/>
</dbReference>
<dbReference type="Gene3D" id="3.40.50.720">
    <property type="entry name" value="NAD(P)-binding Rossmann-like Domain"/>
    <property type="match status" value="1"/>
</dbReference>
<dbReference type="InterPro" id="IPR002347">
    <property type="entry name" value="SDR_fam"/>
</dbReference>
<evidence type="ECO:0008006" key="6">
    <source>
        <dbReference type="Google" id="ProtNLM"/>
    </source>
</evidence>
<dbReference type="GO" id="GO:0016491">
    <property type="term" value="F:oxidoreductase activity"/>
    <property type="evidence" value="ECO:0007669"/>
    <property type="project" value="UniProtKB-KW"/>
</dbReference>